<feature type="compositionally biased region" description="Basic and acidic residues" evidence="8">
    <location>
        <begin position="7"/>
        <end position="17"/>
    </location>
</feature>
<feature type="domain" description="SGNH" evidence="11">
    <location>
        <begin position="468"/>
        <end position="700"/>
    </location>
</feature>
<comment type="subcellular location">
    <subcellularLocation>
        <location evidence="1">Cell membrane</location>
        <topology evidence="1">Multi-pass membrane protein</topology>
    </subcellularLocation>
</comment>
<accession>A0ABU4UVA2</accession>
<feature type="transmembrane region" description="Helical" evidence="9">
    <location>
        <begin position="214"/>
        <end position="236"/>
    </location>
</feature>
<dbReference type="InterPro" id="IPR050879">
    <property type="entry name" value="Acyltransferase_3"/>
</dbReference>
<evidence type="ECO:0000313" key="12">
    <source>
        <dbReference type="EMBL" id="MDX8143376.1"/>
    </source>
</evidence>
<dbReference type="GO" id="GO:0016746">
    <property type="term" value="F:acyltransferase activity"/>
    <property type="evidence" value="ECO:0007669"/>
    <property type="project" value="UniProtKB-KW"/>
</dbReference>
<dbReference type="InterPro" id="IPR036514">
    <property type="entry name" value="SGNH_hydro_sf"/>
</dbReference>
<feature type="region of interest" description="Disordered" evidence="8">
    <location>
        <begin position="1"/>
        <end position="24"/>
    </location>
</feature>
<keyword evidence="2" id="KW-1003">Cell membrane</keyword>
<evidence type="ECO:0000313" key="13">
    <source>
        <dbReference type="Proteomes" id="UP001285352"/>
    </source>
</evidence>
<dbReference type="Pfam" id="PF01757">
    <property type="entry name" value="Acyl_transf_3"/>
    <property type="match status" value="1"/>
</dbReference>
<dbReference type="RefSeq" id="WP_319975646.1">
    <property type="nucleotide sequence ID" value="NZ_JAXAVU010000008.1"/>
</dbReference>
<name>A0ABU4UVA2_9PSEU</name>
<feature type="domain" description="Acyltransferase 3" evidence="10">
    <location>
        <begin position="29"/>
        <end position="357"/>
    </location>
</feature>
<feature type="transmembrane region" description="Helical" evidence="9">
    <location>
        <begin position="159"/>
        <end position="180"/>
    </location>
</feature>
<keyword evidence="13" id="KW-1185">Reference proteome</keyword>
<feature type="transmembrane region" description="Helical" evidence="9">
    <location>
        <begin position="187"/>
        <end position="208"/>
    </location>
</feature>
<protein>
    <submittedName>
        <fullName evidence="12">Acyltransferase family protein</fullName>
        <ecNumber evidence="12">2.3.1.-</ecNumber>
    </submittedName>
</protein>
<organism evidence="12 13">
    <name type="scientific">Lentzea sokolovensis</name>
    <dbReference type="NCBI Taxonomy" id="3095429"/>
    <lineage>
        <taxon>Bacteria</taxon>
        <taxon>Bacillati</taxon>
        <taxon>Actinomycetota</taxon>
        <taxon>Actinomycetes</taxon>
        <taxon>Pseudonocardiales</taxon>
        <taxon>Pseudonocardiaceae</taxon>
        <taxon>Lentzea</taxon>
    </lineage>
</organism>
<dbReference type="Gene3D" id="3.40.50.1110">
    <property type="entry name" value="SGNH hydrolase"/>
    <property type="match status" value="1"/>
</dbReference>
<evidence type="ECO:0000256" key="1">
    <source>
        <dbReference type="ARBA" id="ARBA00004651"/>
    </source>
</evidence>
<sequence>MSTTAELSEKPDTERPGSGKPAGAGFRTDIQALRAVAVLAVVVNHFWPDGLTGGYVGVDVFFVISGFLITSHLDKEIVRTSRVRLGTFYARRVRRLLPAAFLVLGFSIVAAYFLLPYPRWTANAWESFAAASYWENWLLAGKSVNYSAQNEAASLVQHYWSLSVEEQFYLFWPLLLIGFFKIGRRRWVVLGVAILGVVSFALSVYYTIASPSQAYFITPVRVWEFAIGAGVALASMKLVLPRVAAELAAFAGLAMIIATAFLYDHHTAFPGYLAMIPAAGTGLVIMSGLRPGRQWHTAVTASRPVQFIGGISYSLYLWHWPFLLLAPFALSGLLDKGKLGTPWLLGLLALSIVVAWVSKVVVEDHGMSWGPLTRSRGLTFSSMMIGIAVVTIMAGGLQWTYHRHVAQADRDVAAGLDGPCHGANAMIGINGCPTPFGPARVPAMGPANEYWPIAPECKRVQDYKAEDKDTTSVCDFSGGAAGEKVWLVGDSHAQQWQPPIFEIARERKWQLKVSFLGACPFADVQNPSFRGDKHTEQEVKRCADWTKRMTDVIADDKPSMVLTSFYSREEPADDKSGRSQTEQYRAGLEPRWRKWTDAGARVVVMADPPYNGKVRSPDCVTLNASNPEACAIPRAVAHPADPLAEVARSTSNTGVSLVDLSEYFCDDKQCHAVVGNVAVYYDSDHLNSQYTRSLVPMIEKALASSR</sequence>
<reference evidence="12 13" key="1">
    <citation type="submission" date="2023-11" db="EMBL/GenBank/DDBJ databases">
        <title>Lentzea sokolovensis, sp. nov., Lentzea kristufkii, sp. nov., and Lentzea miocenensis, sp. nov., rare actinobacteria from Sokolov Coal Basin, Miocene lacustrine sediment, Czech Republic.</title>
        <authorList>
            <person name="Lara A."/>
            <person name="Kotroba L."/>
            <person name="Nouioui I."/>
            <person name="Neumann-Schaal M."/>
            <person name="Mast Y."/>
            <person name="Chronakova A."/>
        </authorList>
    </citation>
    <scope>NUCLEOTIDE SEQUENCE [LARGE SCALE GENOMIC DNA]</scope>
    <source>
        <strain evidence="12 13">BCCO 10_0061</strain>
    </source>
</reference>
<dbReference type="EC" id="2.3.1.-" evidence="12"/>
<feature type="transmembrane region" description="Helical" evidence="9">
    <location>
        <begin position="310"/>
        <end position="330"/>
    </location>
</feature>
<dbReference type="Pfam" id="PF19040">
    <property type="entry name" value="SGNH"/>
    <property type="match status" value="1"/>
</dbReference>
<keyword evidence="4 9" id="KW-0812">Transmembrane</keyword>
<dbReference type="InterPro" id="IPR043968">
    <property type="entry name" value="SGNH"/>
</dbReference>
<keyword evidence="5 9" id="KW-1133">Transmembrane helix</keyword>
<dbReference type="PANTHER" id="PTHR23028:SF53">
    <property type="entry name" value="ACYL_TRANSF_3 DOMAIN-CONTAINING PROTEIN"/>
    <property type="match status" value="1"/>
</dbReference>
<evidence type="ECO:0000256" key="9">
    <source>
        <dbReference type="SAM" id="Phobius"/>
    </source>
</evidence>
<evidence type="ECO:0000256" key="2">
    <source>
        <dbReference type="ARBA" id="ARBA00022475"/>
    </source>
</evidence>
<gene>
    <name evidence="12" type="ORF">SK854_14710</name>
</gene>
<dbReference type="SUPFAM" id="SSF52266">
    <property type="entry name" value="SGNH hydrolase"/>
    <property type="match status" value="1"/>
</dbReference>
<proteinExistence type="predicted"/>
<evidence type="ECO:0000256" key="5">
    <source>
        <dbReference type="ARBA" id="ARBA00022989"/>
    </source>
</evidence>
<feature type="transmembrane region" description="Helical" evidence="9">
    <location>
        <begin position="243"/>
        <end position="263"/>
    </location>
</feature>
<evidence type="ECO:0000259" key="10">
    <source>
        <dbReference type="Pfam" id="PF01757"/>
    </source>
</evidence>
<evidence type="ECO:0000256" key="8">
    <source>
        <dbReference type="SAM" id="MobiDB-lite"/>
    </source>
</evidence>
<feature type="transmembrane region" description="Helical" evidence="9">
    <location>
        <begin position="269"/>
        <end position="289"/>
    </location>
</feature>
<feature type="transmembrane region" description="Helical" evidence="9">
    <location>
        <begin position="342"/>
        <end position="362"/>
    </location>
</feature>
<keyword evidence="3 12" id="KW-0808">Transferase</keyword>
<evidence type="ECO:0000256" key="4">
    <source>
        <dbReference type="ARBA" id="ARBA00022692"/>
    </source>
</evidence>
<dbReference type="Proteomes" id="UP001285352">
    <property type="component" value="Unassembled WGS sequence"/>
</dbReference>
<dbReference type="PANTHER" id="PTHR23028">
    <property type="entry name" value="ACETYLTRANSFERASE"/>
    <property type="match status" value="1"/>
</dbReference>
<keyword evidence="7 12" id="KW-0012">Acyltransferase</keyword>
<feature type="transmembrane region" description="Helical" evidence="9">
    <location>
        <begin position="383"/>
        <end position="401"/>
    </location>
</feature>
<keyword evidence="6 9" id="KW-0472">Membrane</keyword>
<evidence type="ECO:0000259" key="11">
    <source>
        <dbReference type="Pfam" id="PF19040"/>
    </source>
</evidence>
<comment type="caution">
    <text evidence="12">The sequence shown here is derived from an EMBL/GenBank/DDBJ whole genome shotgun (WGS) entry which is preliminary data.</text>
</comment>
<dbReference type="EMBL" id="JAXAVU010000008">
    <property type="protein sequence ID" value="MDX8143376.1"/>
    <property type="molecule type" value="Genomic_DNA"/>
</dbReference>
<evidence type="ECO:0000256" key="7">
    <source>
        <dbReference type="ARBA" id="ARBA00023315"/>
    </source>
</evidence>
<evidence type="ECO:0000256" key="3">
    <source>
        <dbReference type="ARBA" id="ARBA00022679"/>
    </source>
</evidence>
<feature type="transmembrane region" description="Helical" evidence="9">
    <location>
        <begin position="53"/>
        <end position="74"/>
    </location>
</feature>
<feature type="transmembrane region" description="Helical" evidence="9">
    <location>
        <begin position="95"/>
        <end position="115"/>
    </location>
</feature>
<dbReference type="InterPro" id="IPR002656">
    <property type="entry name" value="Acyl_transf_3_dom"/>
</dbReference>
<evidence type="ECO:0000256" key="6">
    <source>
        <dbReference type="ARBA" id="ARBA00023136"/>
    </source>
</evidence>